<dbReference type="InterPro" id="IPR032311">
    <property type="entry name" value="DUF4982"/>
</dbReference>
<dbReference type="Pfam" id="PF16355">
    <property type="entry name" value="DUF4982"/>
    <property type="match status" value="1"/>
</dbReference>
<name>A0A7K0KCZ5_9BACT</name>
<evidence type="ECO:0000259" key="8">
    <source>
        <dbReference type="Pfam" id="PF16355"/>
    </source>
</evidence>
<dbReference type="InterPro" id="IPR051913">
    <property type="entry name" value="GH2_Domain-Containing"/>
</dbReference>
<comment type="caution">
    <text evidence="10">The sequence shown here is derived from an EMBL/GenBank/DDBJ whole genome shotgun (WGS) entry which is preliminary data.</text>
</comment>
<dbReference type="PANTHER" id="PTHR42732">
    <property type="entry name" value="BETA-GALACTOSIDASE"/>
    <property type="match status" value="1"/>
</dbReference>
<evidence type="ECO:0000256" key="2">
    <source>
        <dbReference type="ARBA" id="ARBA00022801"/>
    </source>
</evidence>
<dbReference type="PRINTS" id="PR00132">
    <property type="entry name" value="GLHYDRLASE2"/>
</dbReference>
<dbReference type="PANTHER" id="PTHR42732:SF1">
    <property type="entry name" value="BETA-MANNOSIDASE"/>
    <property type="match status" value="1"/>
</dbReference>
<dbReference type="GO" id="GO:0004553">
    <property type="term" value="F:hydrolase activity, hydrolyzing O-glycosyl compounds"/>
    <property type="evidence" value="ECO:0007669"/>
    <property type="project" value="InterPro"/>
</dbReference>
<evidence type="ECO:0000256" key="3">
    <source>
        <dbReference type="ARBA" id="ARBA00023295"/>
    </source>
</evidence>
<dbReference type="Gene3D" id="3.20.20.80">
    <property type="entry name" value="Glycosidases"/>
    <property type="match status" value="1"/>
</dbReference>
<dbReference type="InterPro" id="IPR006101">
    <property type="entry name" value="Glyco_hydro_2"/>
</dbReference>
<feature type="chain" id="PRO_5029794794" evidence="4">
    <location>
        <begin position="22"/>
        <end position="828"/>
    </location>
</feature>
<feature type="domain" description="DUF4982" evidence="8">
    <location>
        <begin position="625"/>
        <end position="707"/>
    </location>
</feature>
<dbReference type="SUPFAM" id="SSF49303">
    <property type="entry name" value="beta-Galactosidase/glucuronidase domain"/>
    <property type="match status" value="1"/>
</dbReference>
<dbReference type="InterPro" id="IPR036156">
    <property type="entry name" value="Beta-gal/glucu_dom_sf"/>
</dbReference>
<comment type="similarity">
    <text evidence="1">Belongs to the glycosyl hydrolase 2 family.</text>
</comment>
<dbReference type="Pfam" id="PF02836">
    <property type="entry name" value="Glyco_hydro_2_C"/>
    <property type="match status" value="1"/>
</dbReference>
<feature type="domain" description="Glycoside hydrolase family 2" evidence="9">
    <location>
        <begin position="722"/>
        <end position="817"/>
    </location>
</feature>
<dbReference type="EMBL" id="VUNG01000005">
    <property type="protein sequence ID" value="MST83806.1"/>
    <property type="molecule type" value="Genomic_DNA"/>
</dbReference>
<proteinExistence type="inferred from homology"/>
<dbReference type="Gene3D" id="2.60.120.260">
    <property type="entry name" value="Galactose-binding domain-like"/>
    <property type="match status" value="1"/>
</dbReference>
<evidence type="ECO:0000313" key="10">
    <source>
        <dbReference type="EMBL" id="MST83806.1"/>
    </source>
</evidence>
<dbReference type="SUPFAM" id="SSF49373">
    <property type="entry name" value="Invasin/intimin cell-adhesion fragments"/>
    <property type="match status" value="1"/>
</dbReference>
<dbReference type="InterPro" id="IPR008979">
    <property type="entry name" value="Galactose-bd-like_sf"/>
</dbReference>
<dbReference type="InterPro" id="IPR008964">
    <property type="entry name" value="Invasin/intimin_cell_adhesion"/>
</dbReference>
<dbReference type="Pfam" id="PF00703">
    <property type="entry name" value="Glyco_hydro_2"/>
    <property type="match status" value="1"/>
</dbReference>
<reference evidence="10 11" key="1">
    <citation type="submission" date="2019-08" db="EMBL/GenBank/DDBJ databases">
        <title>In-depth cultivation of the pig gut microbiome towards novel bacterial diversity and tailored functional studies.</title>
        <authorList>
            <person name="Wylensek D."/>
            <person name="Hitch T.C.A."/>
            <person name="Clavel T."/>
        </authorList>
    </citation>
    <scope>NUCLEOTIDE SEQUENCE [LARGE SCALE GENOMIC DNA]</scope>
    <source>
        <strain evidence="10 11">LKV-178-WT-2A</strain>
    </source>
</reference>
<dbReference type="Pfam" id="PF02837">
    <property type="entry name" value="Glyco_hydro_2_N"/>
    <property type="match status" value="1"/>
</dbReference>
<keyword evidence="4" id="KW-0732">Signal</keyword>
<dbReference type="Pfam" id="PF18565">
    <property type="entry name" value="Glyco_hydro2_C5"/>
    <property type="match status" value="1"/>
</dbReference>
<dbReference type="AlphaFoldDB" id="A0A7K0KCZ5"/>
<dbReference type="Gene3D" id="2.60.40.10">
    <property type="entry name" value="Immunoglobulins"/>
    <property type="match status" value="3"/>
</dbReference>
<evidence type="ECO:0000259" key="9">
    <source>
        <dbReference type="Pfam" id="PF18565"/>
    </source>
</evidence>
<feature type="domain" description="Glycosyl hydrolases family 2 sugar binding" evidence="7">
    <location>
        <begin position="95"/>
        <end position="183"/>
    </location>
</feature>
<evidence type="ECO:0000259" key="6">
    <source>
        <dbReference type="Pfam" id="PF02836"/>
    </source>
</evidence>
<dbReference type="SUPFAM" id="SSF51445">
    <property type="entry name" value="(Trans)glycosidases"/>
    <property type="match status" value="1"/>
</dbReference>
<evidence type="ECO:0000313" key="11">
    <source>
        <dbReference type="Proteomes" id="UP000438914"/>
    </source>
</evidence>
<protein>
    <submittedName>
        <fullName evidence="10">Glycoside hydrolase family 2 protein</fullName>
    </submittedName>
</protein>
<feature type="signal peptide" evidence="4">
    <location>
        <begin position="1"/>
        <end position="21"/>
    </location>
</feature>
<dbReference type="InterPro" id="IPR006102">
    <property type="entry name" value="Ig-like_GH2"/>
</dbReference>
<dbReference type="SUPFAM" id="SSF49785">
    <property type="entry name" value="Galactose-binding domain-like"/>
    <property type="match status" value="1"/>
</dbReference>
<dbReference type="InterPro" id="IPR017853">
    <property type="entry name" value="GH"/>
</dbReference>
<dbReference type="InterPro" id="IPR006104">
    <property type="entry name" value="Glyco_hydro_2_N"/>
</dbReference>
<dbReference type="RefSeq" id="WP_154533385.1">
    <property type="nucleotide sequence ID" value="NZ_VUNG01000005.1"/>
</dbReference>
<gene>
    <name evidence="10" type="ORF">FYJ73_03800</name>
</gene>
<dbReference type="InterPro" id="IPR040605">
    <property type="entry name" value="Glyco_hydro2_dom5"/>
</dbReference>
<evidence type="ECO:0000259" key="7">
    <source>
        <dbReference type="Pfam" id="PF02837"/>
    </source>
</evidence>
<dbReference type="InterPro" id="IPR013783">
    <property type="entry name" value="Ig-like_fold"/>
</dbReference>
<keyword evidence="11" id="KW-1185">Reference proteome</keyword>
<feature type="domain" description="Glycoside hydrolase family 2 catalytic" evidence="6">
    <location>
        <begin position="306"/>
        <end position="520"/>
    </location>
</feature>
<keyword evidence="2 10" id="KW-0378">Hydrolase</keyword>
<sequence length="828" mass="92989">MKPFTILFLSLLATAPASALAKSRVLSQHQEVNLQQGWLFSRDSLHWQSVSIPHDWAISGPFDKKWDLQYVAITQNGEKEKSEKSGRSGALPWIGRGFYRRTLSVPKRATHAYLQFDGAMSEPHVYVNGKLAGWWAYGYNAFRIDITPYMMKGRSNEVVVSLNNREESSRWYPGGGLYRPVSLILTGKAFLDPWQSFLYTEKADANEATLVYSDHVKGGQGEQLCERIQLYAPDGKVVATAEGKVGNDGKIGLRLRVARPQLWSPETPTLYQVKIELVKGQGRYATVVDSRTMKTGIRTIAFSREHGFQLNGVSRKFQGVCLHHDLGPLGTAVNKAALIRQVKILKDMGCDAIRTSHNMPSTMQMEVYDSLGMMVMAESFDMWHYPKCKNGYARFFGQWADKDIEHLVRNHRNHPSLVMYSIGNEIPEQWSQEGVDIARRLQDICHRLDPTRQVTQGMDRAEDALKSGFAQVMDIPGFNYRVYKYDRNISKLPQGFLLGSETASTVSSRGVYKFPVTVSDKNVYPDGQCSSYDTEYCSWSNLPESDFMAQDDKDYTIGQFVWTGFDYLGEPTPYDTYWPSRSSYFGICDLAGLPKDRYYLYRSVWNHRDHTVHLLPHWTWPGREGKVTPVMCYTDYDEAELFVNGKSQGRRHKTGRMSVSATAGKLVEKMGKEITDSLLSRYRLMWDSVVYEPGELKVVVYDKNGKAAGEKTVRTAGVPAALSLTADKDTLHADGNDLSYITVALTDKDGNPCPDTADDIHVEVSGAGTFQGICNGDATSLERFTEPHMHLFHGMLVATVRSGHKPGTITVEVSTASGIRQTITIAVK</sequence>
<dbReference type="InterPro" id="IPR006103">
    <property type="entry name" value="Glyco_hydro_2_cat"/>
</dbReference>
<keyword evidence="3" id="KW-0326">Glycosidase</keyword>
<accession>A0A7K0KCZ5</accession>
<evidence type="ECO:0000256" key="4">
    <source>
        <dbReference type="SAM" id="SignalP"/>
    </source>
</evidence>
<organism evidence="10 11">
    <name type="scientific">Hallella mizrahii</name>
    <dbReference type="NCBI Taxonomy" id="2606637"/>
    <lineage>
        <taxon>Bacteria</taxon>
        <taxon>Pseudomonadati</taxon>
        <taxon>Bacteroidota</taxon>
        <taxon>Bacteroidia</taxon>
        <taxon>Bacteroidales</taxon>
        <taxon>Prevotellaceae</taxon>
        <taxon>Hallella</taxon>
    </lineage>
</organism>
<evidence type="ECO:0000259" key="5">
    <source>
        <dbReference type="Pfam" id="PF00703"/>
    </source>
</evidence>
<dbReference type="Proteomes" id="UP000438914">
    <property type="component" value="Unassembled WGS sequence"/>
</dbReference>
<feature type="domain" description="Glycoside hydrolase family 2 immunoglobulin-like beta-sandwich" evidence="5">
    <location>
        <begin position="227"/>
        <end position="298"/>
    </location>
</feature>
<dbReference type="GO" id="GO:0005975">
    <property type="term" value="P:carbohydrate metabolic process"/>
    <property type="evidence" value="ECO:0007669"/>
    <property type="project" value="InterPro"/>
</dbReference>
<evidence type="ECO:0000256" key="1">
    <source>
        <dbReference type="ARBA" id="ARBA00007401"/>
    </source>
</evidence>